<dbReference type="InterPro" id="IPR032704">
    <property type="entry name" value="Cms1"/>
</dbReference>
<dbReference type="AlphaFoldDB" id="A0AAN7WNE3"/>
<accession>A0AAN7WNE3</accession>
<keyword evidence="3" id="KW-1185">Reference proteome</keyword>
<comment type="caution">
    <text evidence="2">The sequence shown here is derived from an EMBL/GenBank/DDBJ whole genome shotgun (WGS) entry which is preliminary data.</text>
</comment>
<dbReference type="GO" id="GO:0005634">
    <property type="term" value="C:nucleus"/>
    <property type="evidence" value="ECO:0007669"/>
    <property type="project" value="TreeGrafter"/>
</dbReference>
<feature type="region of interest" description="Disordered" evidence="1">
    <location>
        <begin position="205"/>
        <end position="241"/>
    </location>
</feature>
<sequence length="316" mass="36250">MSNPDDLDDGLVYDFSGQEDNSISDLPSDNEVGNMKESDTKLDTTTRSRKRDNEFSENDDRNVEKLSKRQKKLQNSKFREKKKEKIEYEINQKKLIPRSNTDTISEYFIKLIRSKNPNLSALELDNLYLKKNDFISTEPFKDERDLNNLAKFIINYSKAPNVIIFSMSNKRIADVFRQLGGSKTSVKLFAKNKLDQDITTVTNILNNNDTNTTDKNQRNGNLKDKKQKKNKNSSPTPVSSSSTNIKYFIATPTRMEKILASTDVFFQGKDKLDIILDASYLDNKSNSLISFENTMTLCKVLKTIIDNKSSVKILLY</sequence>
<dbReference type="GO" id="GO:0030686">
    <property type="term" value="C:90S preribosome"/>
    <property type="evidence" value="ECO:0007669"/>
    <property type="project" value="TreeGrafter"/>
</dbReference>
<evidence type="ECO:0000256" key="1">
    <source>
        <dbReference type="SAM" id="MobiDB-lite"/>
    </source>
</evidence>
<protein>
    <recommendedName>
        <fullName evidence="4">Protein CMS1</fullName>
    </recommendedName>
</protein>
<feature type="region of interest" description="Disordered" evidence="1">
    <location>
        <begin position="1"/>
        <end position="78"/>
    </location>
</feature>
<evidence type="ECO:0000313" key="3">
    <source>
        <dbReference type="Proteomes" id="UP001306508"/>
    </source>
</evidence>
<dbReference type="PANTHER" id="PTHR24030:SF0">
    <property type="entry name" value="PROTEIN CMSS1"/>
    <property type="match status" value="1"/>
</dbReference>
<feature type="compositionally biased region" description="Basic and acidic residues" evidence="1">
    <location>
        <begin position="215"/>
        <end position="224"/>
    </location>
</feature>
<proteinExistence type="predicted"/>
<feature type="compositionally biased region" description="Low complexity" evidence="1">
    <location>
        <begin position="232"/>
        <end position="241"/>
    </location>
</feature>
<reference evidence="3" key="1">
    <citation type="submission" date="2023-07" db="EMBL/GenBank/DDBJ databases">
        <title>A draft genome of Kazachstania heterogenica Y-27499.</title>
        <authorList>
            <person name="Donic C."/>
            <person name="Kralova J.S."/>
            <person name="Fidel L."/>
            <person name="Ben-Dor S."/>
            <person name="Jung S."/>
        </authorList>
    </citation>
    <scope>NUCLEOTIDE SEQUENCE [LARGE SCALE GENOMIC DNA]</scope>
    <source>
        <strain evidence="3">Y27499</strain>
    </source>
</reference>
<feature type="compositionally biased region" description="Low complexity" evidence="1">
    <location>
        <begin position="205"/>
        <end position="214"/>
    </location>
</feature>
<gene>
    <name evidence="2" type="ORF">RI543_002211</name>
</gene>
<organism evidence="2 3">
    <name type="scientific">Arxiozyma heterogenica</name>
    <dbReference type="NCBI Taxonomy" id="278026"/>
    <lineage>
        <taxon>Eukaryota</taxon>
        <taxon>Fungi</taxon>
        <taxon>Dikarya</taxon>
        <taxon>Ascomycota</taxon>
        <taxon>Saccharomycotina</taxon>
        <taxon>Saccharomycetes</taxon>
        <taxon>Saccharomycetales</taxon>
        <taxon>Saccharomycetaceae</taxon>
        <taxon>Arxiozyma</taxon>
    </lineage>
</organism>
<evidence type="ECO:0008006" key="4">
    <source>
        <dbReference type="Google" id="ProtNLM"/>
    </source>
</evidence>
<name>A0AAN7WNE3_9SACH</name>
<feature type="compositionally biased region" description="Acidic residues" evidence="1">
    <location>
        <begin position="1"/>
        <end position="11"/>
    </location>
</feature>
<feature type="compositionally biased region" description="Basic and acidic residues" evidence="1">
    <location>
        <begin position="34"/>
        <end position="67"/>
    </location>
</feature>
<dbReference type="EMBL" id="JAWIZZ010000041">
    <property type="protein sequence ID" value="KAK5780453.1"/>
    <property type="molecule type" value="Genomic_DNA"/>
</dbReference>
<evidence type="ECO:0000313" key="2">
    <source>
        <dbReference type="EMBL" id="KAK5780453.1"/>
    </source>
</evidence>
<dbReference type="Proteomes" id="UP001306508">
    <property type="component" value="Unassembled WGS sequence"/>
</dbReference>
<dbReference type="PANTHER" id="PTHR24030">
    <property type="entry name" value="PROTEIN CMSS1"/>
    <property type="match status" value="1"/>
</dbReference>
<feature type="compositionally biased region" description="Polar residues" evidence="1">
    <location>
        <begin position="18"/>
        <end position="27"/>
    </location>
</feature>